<dbReference type="InterPro" id="IPR001507">
    <property type="entry name" value="ZP_dom"/>
</dbReference>
<evidence type="ECO:0000256" key="5">
    <source>
        <dbReference type="ARBA" id="ARBA00023180"/>
    </source>
</evidence>
<dbReference type="SUPFAM" id="SSF57196">
    <property type="entry name" value="EGF/Laminin"/>
    <property type="match status" value="1"/>
</dbReference>
<dbReference type="PROSITE" id="PS51034">
    <property type="entry name" value="ZP_2"/>
    <property type="match status" value="1"/>
</dbReference>
<dbReference type="InterPro" id="IPR036772">
    <property type="entry name" value="SRCR-like_dom_sf"/>
</dbReference>
<dbReference type="CDD" id="cd00054">
    <property type="entry name" value="EGF_CA"/>
    <property type="match status" value="1"/>
</dbReference>
<dbReference type="InterPro" id="IPR042235">
    <property type="entry name" value="ZP-C_dom"/>
</dbReference>
<dbReference type="SUPFAM" id="SSF56487">
    <property type="entry name" value="SRCR-like"/>
    <property type="match status" value="1"/>
</dbReference>
<dbReference type="FunFam" id="3.10.250.10:FF:000003">
    <property type="entry name" value="Deleted in malignant brain tumors 1"/>
    <property type="match status" value="1"/>
</dbReference>
<evidence type="ECO:0000259" key="9">
    <source>
        <dbReference type="PROSITE" id="PS51034"/>
    </source>
</evidence>
<dbReference type="InterPro" id="IPR001190">
    <property type="entry name" value="SRCR"/>
</dbReference>
<evidence type="ECO:0008006" key="12">
    <source>
        <dbReference type="Google" id="ProtNLM"/>
    </source>
</evidence>
<proteinExistence type="predicted"/>
<dbReference type="PROSITE" id="PS50287">
    <property type="entry name" value="SRCR_2"/>
    <property type="match status" value="1"/>
</dbReference>
<dbReference type="InterPro" id="IPR057774">
    <property type="entry name" value="D8C_UMOD/GP2/OIT3-like"/>
</dbReference>
<keyword evidence="4 6" id="KW-1015">Disulfide bond</keyword>
<dbReference type="Proteomes" id="UP001460270">
    <property type="component" value="Unassembled WGS sequence"/>
</dbReference>
<feature type="region of interest" description="Disordered" evidence="7">
    <location>
        <begin position="265"/>
        <end position="317"/>
    </location>
</feature>
<evidence type="ECO:0000256" key="2">
    <source>
        <dbReference type="ARBA" id="ARBA00022729"/>
    </source>
</evidence>
<feature type="disulfide bond" evidence="6">
    <location>
        <begin position="498"/>
        <end position="562"/>
    </location>
</feature>
<dbReference type="Pfam" id="PF23283">
    <property type="entry name" value="D8C_UMOD"/>
    <property type="match status" value="2"/>
</dbReference>
<dbReference type="Pfam" id="PF00100">
    <property type="entry name" value="Zona_pellucida"/>
    <property type="match status" value="1"/>
</dbReference>
<dbReference type="Gene3D" id="2.60.40.4100">
    <property type="entry name" value="Zona pellucida, ZP-C domain"/>
    <property type="match status" value="1"/>
</dbReference>
<dbReference type="AlphaFoldDB" id="A0AAW0PT22"/>
<dbReference type="PANTHER" id="PTHR14002:SF20">
    <property type="entry name" value="ZONA PELLUCIDA-LIKE DOMAIN-CONTAINING PROTEIN 1"/>
    <property type="match status" value="1"/>
</dbReference>
<dbReference type="Gene3D" id="3.10.250.10">
    <property type="entry name" value="SRCR-like domain"/>
    <property type="match status" value="1"/>
</dbReference>
<dbReference type="Pfam" id="PF07645">
    <property type="entry name" value="EGF_CA"/>
    <property type="match status" value="1"/>
</dbReference>
<feature type="domain" description="SRCR" evidence="8">
    <location>
        <begin position="473"/>
        <end position="573"/>
    </location>
</feature>
<feature type="disulfide bond" evidence="6">
    <location>
        <begin position="511"/>
        <end position="572"/>
    </location>
</feature>
<accession>A0AAW0PT22</accession>
<protein>
    <recommendedName>
        <fullName evidence="12">Uromodulin</fullName>
    </recommendedName>
</protein>
<dbReference type="InterPro" id="IPR055355">
    <property type="entry name" value="ZP-C"/>
</dbReference>
<feature type="compositionally biased region" description="Low complexity" evidence="7">
    <location>
        <begin position="267"/>
        <end position="310"/>
    </location>
</feature>
<evidence type="ECO:0000256" key="3">
    <source>
        <dbReference type="ARBA" id="ARBA00022737"/>
    </source>
</evidence>
<dbReference type="PROSITE" id="PS01187">
    <property type="entry name" value="EGF_CA"/>
    <property type="match status" value="1"/>
</dbReference>
<dbReference type="GO" id="GO:0032502">
    <property type="term" value="P:developmental process"/>
    <property type="evidence" value="ECO:0007669"/>
    <property type="project" value="UniProtKB-ARBA"/>
</dbReference>
<name>A0AAW0PT22_9GOBI</name>
<evidence type="ECO:0000256" key="1">
    <source>
        <dbReference type="ARBA" id="ARBA00022536"/>
    </source>
</evidence>
<evidence type="ECO:0000256" key="4">
    <source>
        <dbReference type="ARBA" id="ARBA00023157"/>
    </source>
</evidence>
<dbReference type="PRINTS" id="PR00258">
    <property type="entry name" value="SPERACTRCPTR"/>
</dbReference>
<dbReference type="GO" id="GO:0005509">
    <property type="term" value="F:calcium ion binding"/>
    <property type="evidence" value="ECO:0007669"/>
    <property type="project" value="InterPro"/>
</dbReference>
<dbReference type="GO" id="GO:0016020">
    <property type="term" value="C:membrane"/>
    <property type="evidence" value="ECO:0007669"/>
    <property type="project" value="InterPro"/>
</dbReference>
<dbReference type="InterPro" id="IPR049883">
    <property type="entry name" value="NOTCH1_EGF-like"/>
</dbReference>
<reference evidence="11" key="1">
    <citation type="submission" date="2024-04" db="EMBL/GenBank/DDBJ databases">
        <title>Salinicola lusitanus LLJ914,a marine bacterium isolated from the Okinawa Trough.</title>
        <authorList>
            <person name="Li J."/>
        </authorList>
    </citation>
    <scope>NUCLEOTIDE SEQUENCE [LARGE SCALE GENOMIC DNA]</scope>
</reference>
<keyword evidence="3" id="KW-0677">Repeat</keyword>
<keyword evidence="1" id="KW-0245">EGF-like domain</keyword>
<gene>
    <name evidence="10" type="ORF">WMY93_002187</name>
</gene>
<keyword evidence="5" id="KW-0325">Glycoprotein</keyword>
<keyword evidence="11" id="KW-1185">Reference proteome</keyword>
<evidence type="ECO:0000256" key="7">
    <source>
        <dbReference type="SAM" id="MobiDB-lite"/>
    </source>
</evidence>
<evidence type="ECO:0000313" key="11">
    <source>
        <dbReference type="Proteomes" id="UP001460270"/>
    </source>
</evidence>
<dbReference type="SMART" id="SM00241">
    <property type="entry name" value="ZP"/>
    <property type="match status" value="1"/>
</dbReference>
<feature type="disulfide bond" evidence="6">
    <location>
        <begin position="542"/>
        <end position="552"/>
    </location>
</feature>
<dbReference type="PANTHER" id="PTHR14002">
    <property type="entry name" value="ENDOGLIN/TGF-BETA RECEPTOR TYPE III"/>
    <property type="match status" value="1"/>
</dbReference>
<dbReference type="InterPro" id="IPR018097">
    <property type="entry name" value="EGF_Ca-bd_CS"/>
</dbReference>
<evidence type="ECO:0000256" key="6">
    <source>
        <dbReference type="PROSITE-ProRule" id="PRU00196"/>
    </source>
</evidence>
<dbReference type="Pfam" id="PF00530">
    <property type="entry name" value="SRCR"/>
    <property type="match status" value="1"/>
</dbReference>
<dbReference type="EMBL" id="JBBPFD010000002">
    <property type="protein sequence ID" value="KAK7938861.1"/>
    <property type="molecule type" value="Genomic_DNA"/>
</dbReference>
<dbReference type="SMART" id="SM00202">
    <property type="entry name" value="SR"/>
    <property type="match status" value="1"/>
</dbReference>
<keyword evidence="2" id="KW-0732">Signal</keyword>
<organism evidence="10 11">
    <name type="scientific">Mugilogobius chulae</name>
    <name type="common">yellowstripe goby</name>
    <dbReference type="NCBI Taxonomy" id="88201"/>
    <lineage>
        <taxon>Eukaryota</taxon>
        <taxon>Metazoa</taxon>
        <taxon>Chordata</taxon>
        <taxon>Craniata</taxon>
        <taxon>Vertebrata</taxon>
        <taxon>Euteleostomi</taxon>
        <taxon>Actinopterygii</taxon>
        <taxon>Neopterygii</taxon>
        <taxon>Teleostei</taxon>
        <taxon>Neoteleostei</taxon>
        <taxon>Acanthomorphata</taxon>
        <taxon>Gobiaria</taxon>
        <taxon>Gobiiformes</taxon>
        <taxon>Gobioidei</taxon>
        <taxon>Gobiidae</taxon>
        <taxon>Gobionellinae</taxon>
        <taxon>Mugilogobius</taxon>
    </lineage>
</organism>
<dbReference type="PROSITE" id="PS00420">
    <property type="entry name" value="SRCR_1"/>
    <property type="match status" value="1"/>
</dbReference>
<sequence>MTSCDSCHSEATCLSLEAEDTSSTSAALSCQCKDGFVGDGINCYDVKECGADSSCCSAGYEWSPKQGCVDIDECSLTQSPCGASQFCQNTQGSYECVTNLARRKRSVAQSVQFSCGGVLCPHGMACITLNGTASCADPCEHYTVLDDLWRATDYTGQVHCDLNKDWPSWNRLFLNGSNAQLTERCIDKLMCGTHAPMSITAPHPTQSSYIESRSVCAHWGESCCYFNAQNNYAPNIHVKLCYGQYYVYKFQRGNACSLAFCAERSNSSSTSSPAPTTTSAAPTTTSEAPTTTSEAPTTTSEAPTTTSEAPMTTPAAPHYTVLDEPWRATDNRYTNPAKCDLNKDWPDWNRLFLNGSSAQITERCIDKLMCGTHAPMSITAPHPTQSSYIEIRSVCAHWGDSCCYFNAQNNFAPNIHVKRCYGQYYVYKFQRGNACSLAFCAERTNGSSPPTPTPTHIVTTETPTTTAGVEGQVRLVNGGNICSGRVEIFHQGQWGTVCDDSWDLNDAQVVCRQLGCGRPLSAPCCAHFGQGTGPIWMDDVACTGTENKLSECRQRGFGSHNCVHGEDAGVVCEVPEIQVDQFICGQDRIQITLNRATVSASGLDPLSGHLVDRNCRSSSVQNNTVLYEVEPREAACGNTRRTNSTHVIYTNGLFLYRPNNSFHVPASLPFSCAYPLDADATLNVALRPLPPSGGISGSGGASRAVMSLYRDSSYSSTYPSGTVSLPVGQPLYVGVFVEKNDRSFVTVLENCYGTYTSNPNDPMRQYLIRNKCSTDPQQVSVVESGTSLRARFAALFFVPQGQYRPVYLHCHLSLCSPGPCVPVCSGRARRSVSEGKAIEPLTIGPISWETK</sequence>
<dbReference type="Gene3D" id="2.60.40.3210">
    <property type="entry name" value="Zona pellucida, ZP-N domain"/>
    <property type="match status" value="1"/>
</dbReference>
<comment type="caution">
    <text evidence="10">The sequence shown here is derived from an EMBL/GenBank/DDBJ whole genome shotgun (WGS) entry which is preliminary data.</text>
</comment>
<evidence type="ECO:0000259" key="8">
    <source>
        <dbReference type="PROSITE" id="PS50287"/>
    </source>
</evidence>
<evidence type="ECO:0000313" key="10">
    <source>
        <dbReference type="EMBL" id="KAK7938861.1"/>
    </source>
</evidence>
<dbReference type="Gene3D" id="2.10.25.10">
    <property type="entry name" value="Laminin"/>
    <property type="match status" value="2"/>
</dbReference>
<feature type="domain" description="ZP" evidence="9">
    <location>
        <begin position="583"/>
        <end position="831"/>
    </location>
</feature>